<evidence type="ECO:0000256" key="5">
    <source>
        <dbReference type="SAM" id="Phobius"/>
    </source>
</evidence>
<evidence type="ECO:0000259" key="6">
    <source>
        <dbReference type="PROSITE" id="PS50261"/>
    </source>
</evidence>
<proteinExistence type="predicted"/>
<dbReference type="RefSeq" id="XP_013780303.1">
    <property type="nucleotide sequence ID" value="XM_013924849.2"/>
</dbReference>
<dbReference type="PROSITE" id="PS50261">
    <property type="entry name" value="G_PROTEIN_RECEP_F2_4"/>
    <property type="match status" value="1"/>
</dbReference>
<comment type="subcellular location">
    <subcellularLocation>
        <location evidence="1">Membrane</location>
        <topology evidence="1">Multi-pass membrane protein</topology>
    </subcellularLocation>
</comment>
<evidence type="ECO:0000313" key="7">
    <source>
        <dbReference type="Proteomes" id="UP000694941"/>
    </source>
</evidence>
<feature type="transmembrane region" description="Helical" evidence="5">
    <location>
        <begin position="167"/>
        <end position="186"/>
    </location>
</feature>
<protein>
    <submittedName>
        <fullName evidence="8">Cyclic AMP receptor-like protein A isoform X1</fullName>
    </submittedName>
</protein>
<feature type="transmembrane region" description="Helical" evidence="5">
    <location>
        <begin position="59"/>
        <end position="78"/>
    </location>
</feature>
<dbReference type="Pfam" id="PF05462">
    <property type="entry name" value="Dicty_CAR"/>
    <property type="match status" value="1"/>
</dbReference>
<dbReference type="SUPFAM" id="SSF81321">
    <property type="entry name" value="Family A G protein-coupled receptor-like"/>
    <property type="match status" value="1"/>
</dbReference>
<dbReference type="PRINTS" id="PR02001">
    <property type="entry name" value="GCR1CAMPR"/>
</dbReference>
<feature type="transmembrane region" description="Helical" evidence="5">
    <location>
        <begin position="27"/>
        <end position="47"/>
    </location>
</feature>
<keyword evidence="2 5" id="KW-0812">Transmembrane</keyword>
<evidence type="ECO:0000256" key="4">
    <source>
        <dbReference type="ARBA" id="ARBA00023136"/>
    </source>
</evidence>
<dbReference type="InterPro" id="IPR000848">
    <property type="entry name" value="GPCR_cAMP"/>
</dbReference>
<evidence type="ECO:0000256" key="2">
    <source>
        <dbReference type="ARBA" id="ARBA00022692"/>
    </source>
</evidence>
<dbReference type="PANTHER" id="PTHR23112:SF43">
    <property type="entry name" value="CYCLIC AMP RECEPTOR-LIKE PROTEIN A"/>
    <property type="match status" value="1"/>
</dbReference>
<feature type="domain" description="G-protein coupled receptors family 2 profile 2" evidence="6">
    <location>
        <begin position="22"/>
        <end position="273"/>
    </location>
</feature>
<organism evidence="7 8">
    <name type="scientific">Limulus polyphemus</name>
    <name type="common">Atlantic horseshoe crab</name>
    <dbReference type="NCBI Taxonomy" id="6850"/>
    <lineage>
        <taxon>Eukaryota</taxon>
        <taxon>Metazoa</taxon>
        <taxon>Ecdysozoa</taxon>
        <taxon>Arthropoda</taxon>
        <taxon>Chelicerata</taxon>
        <taxon>Merostomata</taxon>
        <taxon>Xiphosura</taxon>
        <taxon>Limulidae</taxon>
        <taxon>Limulus</taxon>
    </lineage>
</organism>
<sequence>MSTDSSPGCTLFGGHQQKCEIILGVRYTSATLSIIGCLFIVGVIWLFKKYEVFAQRLILYLSMAAFLSSVGYLFAGNYPQSPSCKFEAFWLTYFEWVVLLWVCCITVNLLFNGILTRRTDHFEWLYHVICWCIPLVISCFPFINNSYGYAGAWCWIQPQFPYWRFGIWYGPLFVIIGLLFVCYLYLTIHLRRKVKSWEGLYNPELERTKEVLRQQIRPLQWYPLIYLSLSVFPLIHRIQNAISHENVFGLMLLHILFAPLPGTVNAIVFTLDRETTSRLSWIQVKRAFLSHFTKQTIIGEYPAEVHSPISTSNSQPIIDMEITSEQTDLDVHVSQV</sequence>
<keyword evidence="3 5" id="KW-1133">Transmembrane helix</keyword>
<feature type="transmembrane region" description="Helical" evidence="5">
    <location>
        <begin position="219"/>
        <end position="235"/>
    </location>
</feature>
<feature type="transmembrane region" description="Helical" evidence="5">
    <location>
        <begin position="247"/>
        <end position="271"/>
    </location>
</feature>
<dbReference type="Proteomes" id="UP000694941">
    <property type="component" value="Unplaced"/>
</dbReference>
<feature type="transmembrane region" description="Helical" evidence="5">
    <location>
        <begin position="124"/>
        <end position="143"/>
    </location>
</feature>
<evidence type="ECO:0000313" key="8">
    <source>
        <dbReference type="RefSeq" id="XP_013780303.1"/>
    </source>
</evidence>
<dbReference type="Gene3D" id="1.20.1070.10">
    <property type="entry name" value="Rhodopsin 7-helix transmembrane proteins"/>
    <property type="match status" value="1"/>
</dbReference>
<dbReference type="InterPro" id="IPR022343">
    <property type="entry name" value="GCR1-cAMP_receptor"/>
</dbReference>
<keyword evidence="4 5" id="KW-0472">Membrane</keyword>
<name>A0ABM1BEE1_LIMPO</name>
<accession>A0ABM1BEE1</accession>
<evidence type="ECO:0000256" key="3">
    <source>
        <dbReference type="ARBA" id="ARBA00022989"/>
    </source>
</evidence>
<dbReference type="PRINTS" id="PR00247">
    <property type="entry name" value="GPCRCAMP"/>
</dbReference>
<evidence type="ECO:0000256" key="1">
    <source>
        <dbReference type="ARBA" id="ARBA00004141"/>
    </source>
</evidence>
<dbReference type="GeneID" id="106464692"/>
<gene>
    <name evidence="8" type="primary">LOC106464692</name>
</gene>
<reference evidence="8" key="1">
    <citation type="submission" date="2025-08" db="UniProtKB">
        <authorList>
            <consortium name="RefSeq"/>
        </authorList>
    </citation>
    <scope>IDENTIFICATION</scope>
    <source>
        <tissue evidence="8">Muscle</tissue>
    </source>
</reference>
<dbReference type="InterPro" id="IPR017981">
    <property type="entry name" value="GPCR_2-like_7TM"/>
</dbReference>
<dbReference type="PANTHER" id="PTHR23112">
    <property type="entry name" value="G PROTEIN-COUPLED RECEPTOR 157-RELATED"/>
    <property type="match status" value="1"/>
</dbReference>
<keyword evidence="7" id="KW-1185">Reference proteome</keyword>
<feature type="transmembrane region" description="Helical" evidence="5">
    <location>
        <begin position="90"/>
        <end position="112"/>
    </location>
</feature>